<feature type="domain" description="Response regulatory" evidence="8">
    <location>
        <begin position="5"/>
        <end position="118"/>
    </location>
</feature>
<evidence type="ECO:0000256" key="6">
    <source>
        <dbReference type="PROSITE-ProRule" id="PRU00169"/>
    </source>
</evidence>
<dbReference type="InterPro" id="IPR001867">
    <property type="entry name" value="OmpR/PhoB-type_DNA-bd"/>
</dbReference>
<dbReference type="CDD" id="cd17574">
    <property type="entry name" value="REC_OmpR"/>
    <property type="match status" value="1"/>
</dbReference>
<evidence type="ECO:0000259" key="9">
    <source>
        <dbReference type="PROSITE" id="PS51755"/>
    </source>
</evidence>
<dbReference type="PANTHER" id="PTHR48111">
    <property type="entry name" value="REGULATOR OF RPOS"/>
    <property type="match status" value="1"/>
</dbReference>
<comment type="caution">
    <text evidence="10">The sequence shown here is derived from an EMBL/GenBank/DDBJ whole genome shotgun (WGS) entry which is preliminary data.</text>
</comment>
<dbReference type="InterPro" id="IPR016032">
    <property type="entry name" value="Sig_transdc_resp-reg_C-effctor"/>
</dbReference>
<feature type="domain" description="OmpR/PhoB-type" evidence="9">
    <location>
        <begin position="133"/>
        <end position="233"/>
    </location>
</feature>
<keyword evidence="11" id="KW-1185">Reference proteome</keyword>
<dbReference type="Gene3D" id="1.10.10.10">
    <property type="entry name" value="Winged helix-like DNA-binding domain superfamily/Winged helix DNA-binding domain"/>
    <property type="match status" value="1"/>
</dbReference>
<keyword evidence="2" id="KW-0902">Two-component regulatory system</keyword>
<dbReference type="SMART" id="SM00862">
    <property type="entry name" value="Trans_reg_C"/>
    <property type="match status" value="1"/>
</dbReference>
<keyword evidence="4 7" id="KW-0238">DNA-binding</keyword>
<dbReference type="EMBL" id="BPQG01000082">
    <property type="protein sequence ID" value="GJD46645.1"/>
    <property type="molecule type" value="Genomic_DNA"/>
</dbReference>
<proteinExistence type="predicted"/>
<name>A0ABQ4QPA3_9HYPH</name>
<evidence type="ECO:0000313" key="10">
    <source>
        <dbReference type="EMBL" id="GJD46645.1"/>
    </source>
</evidence>
<dbReference type="PANTHER" id="PTHR48111:SF4">
    <property type="entry name" value="DNA-BINDING DUAL TRANSCRIPTIONAL REGULATOR OMPR"/>
    <property type="match status" value="1"/>
</dbReference>
<organism evidence="10 11">
    <name type="scientific">Methylobacterium cerastii</name>
    <dbReference type="NCBI Taxonomy" id="932741"/>
    <lineage>
        <taxon>Bacteria</taxon>
        <taxon>Pseudomonadati</taxon>
        <taxon>Pseudomonadota</taxon>
        <taxon>Alphaproteobacteria</taxon>
        <taxon>Hyphomicrobiales</taxon>
        <taxon>Methylobacteriaceae</taxon>
        <taxon>Methylobacterium</taxon>
    </lineage>
</organism>
<dbReference type="InterPro" id="IPR036388">
    <property type="entry name" value="WH-like_DNA-bd_sf"/>
</dbReference>
<keyword evidence="3" id="KW-0805">Transcription regulation</keyword>
<dbReference type="Proteomes" id="UP001055117">
    <property type="component" value="Unassembled WGS sequence"/>
</dbReference>
<dbReference type="PROSITE" id="PS50110">
    <property type="entry name" value="RESPONSE_REGULATORY"/>
    <property type="match status" value="1"/>
</dbReference>
<gene>
    <name evidence="10" type="primary">ompR_5</name>
    <name evidence="10" type="ORF">AFCDBAGC_4528</name>
</gene>
<dbReference type="SUPFAM" id="SSF52172">
    <property type="entry name" value="CheY-like"/>
    <property type="match status" value="1"/>
</dbReference>
<accession>A0ABQ4QPA3</accession>
<dbReference type="Pfam" id="PF00486">
    <property type="entry name" value="Trans_reg_C"/>
    <property type="match status" value="1"/>
</dbReference>
<evidence type="ECO:0000256" key="5">
    <source>
        <dbReference type="ARBA" id="ARBA00023163"/>
    </source>
</evidence>
<dbReference type="InterPro" id="IPR011006">
    <property type="entry name" value="CheY-like_superfamily"/>
</dbReference>
<dbReference type="Gene3D" id="6.10.250.690">
    <property type="match status" value="1"/>
</dbReference>
<evidence type="ECO:0000256" key="3">
    <source>
        <dbReference type="ARBA" id="ARBA00023015"/>
    </source>
</evidence>
<keyword evidence="1 6" id="KW-0597">Phosphoprotein</keyword>
<sequence>MDAAHLLVVDDHRDIRDPLAAYLRRHDLRVSVAADAAAARTILNTSAIDLVVLDVMMPGEDGLSLCRHIREVHDTPVILLTAMAEQTDRIVGLEIGADDYVTKPFDPRELLARVKNLLRRAAALPRERAEPGARRLAFDRWVLDGDRRELVGEGGEAVVLSTAEFRLLAALVRRPRVVLSRDQLLDLTSGRTAQAFDRSIDNQVSRLRRKLERDPAHPELLKTVWGGGYVFAADVREVR</sequence>
<dbReference type="SUPFAM" id="SSF46894">
    <property type="entry name" value="C-terminal effector domain of the bipartite response regulators"/>
    <property type="match status" value="1"/>
</dbReference>
<dbReference type="RefSeq" id="WP_147829072.1">
    <property type="nucleotide sequence ID" value="NZ_BPQG01000082.1"/>
</dbReference>
<dbReference type="SMART" id="SM00448">
    <property type="entry name" value="REC"/>
    <property type="match status" value="1"/>
</dbReference>
<evidence type="ECO:0000256" key="7">
    <source>
        <dbReference type="PROSITE-ProRule" id="PRU01091"/>
    </source>
</evidence>
<dbReference type="InterPro" id="IPR039420">
    <property type="entry name" value="WalR-like"/>
</dbReference>
<dbReference type="CDD" id="cd00383">
    <property type="entry name" value="trans_reg_C"/>
    <property type="match status" value="1"/>
</dbReference>
<evidence type="ECO:0000256" key="2">
    <source>
        <dbReference type="ARBA" id="ARBA00023012"/>
    </source>
</evidence>
<dbReference type="Pfam" id="PF00072">
    <property type="entry name" value="Response_reg"/>
    <property type="match status" value="1"/>
</dbReference>
<evidence type="ECO:0000256" key="1">
    <source>
        <dbReference type="ARBA" id="ARBA00022553"/>
    </source>
</evidence>
<evidence type="ECO:0000256" key="4">
    <source>
        <dbReference type="ARBA" id="ARBA00023125"/>
    </source>
</evidence>
<reference evidence="10 11" key="1">
    <citation type="journal article" date="2021" name="Front. Microbiol.">
        <title>Comprehensive Comparative Genomics and Phenotyping of Methylobacterium Species.</title>
        <authorList>
            <person name="Alessa O."/>
            <person name="Ogura Y."/>
            <person name="Fujitani Y."/>
            <person name="Takami H."/>
            <person name="Hayashi T."/>
            <person name="Sahin N."/>
            <person name="Tani A."/>
        </authorList>
    </citation>
    <scope>NUCLEOTIDE SEQUENCE [LARGE SCALE GENOMIC DNA]</scope>
    <source>
        <strain evidence="10 11">DSM 23679</strain>
    </source>
</reference>
<keyword evidence="5" id="KW-0804">Transcription</keyword>
<dbReference type="Gene3D" id="3.40.50.2300">
    <property type="match status" value="1"/>
</dbReference>
<dbReference type="PROSITE" id="PS51755">
    <property type="entry name" value="OMPR_PHOB"/>
    <property type="match status" value="1"/>
</dbReference>
<protein>
    <submittedName>
        <fullName evidence="10">Transcriptional regulatory protein OmpR</fullName>
    </submittedName>
</protein>
<dbReference type="InterPro" id="IPR001789">
    <property type="entry name" value="Sig_transdc_resp-reg_receiver"/>
</dbReference>
<evidence type="ECO:0000259" key="8">
    <source>
        <dbReference type="PROSITE" id="PS50110"/>
    </source>
</evidence>
<evidence type="ECO:0000313" key="11">
    <source>
        <dbReference type="Proteomes" id="UP001055117"/>
    </source>
</evidence>
<feature type="modified residue" description="4-aspartylphosphate" evidence="6">
    <location>
        <position position="54"/>
    </location>
</feature>
<feature type="DNA-binding region" description="OmpR/PhoB-type" evidence="7">
    <location>
        <begin position="133"/>
        <end position="233"/>
    </location>
</feature>